<dbReference type="FunCoup" id="A7TRK9">
    <property type="interactions" value="73"/>
</dbReference>
<proteinExistence type="predicted"/>
<dbReference type="GO" id="GO:0000724">
    <property type="term" value="P:double-strand break repair via homologous recombination"/>
    <property type="evidence" value="ECO:0007669"/>
    <property type="project" value="TreeGrafter"/>
</dbReference>
<dbReference type="GO" id="GO:0032392">
    <property type="term" value="P:DNA geometric change"/>
    <property type="evidence" value="ECO:0007669"/>
    <property type="project" value="EnsemblFungi"/>
</dbReference>
<dbReference type="OrthoDB" id="413460at2759"/>
<sequence>MQLPKYVNKPFKPPRSIGSSSSSSTPSPKPSVLKRSVPSIDSVSSLKKPKSNDCVSEPCKHAPSSAKFNDDIKHVFTAMYRKSTMKKHKTWTGDGYALYKITNKVLFYDDGGKYLASTTYSEDIDSIYGNIFKYGSLEFQIDYEIKDKDEISKTYSAINNSRGKAVENSKSKPVKRDETPMKDNYMPLSQLFTAKIKPKSKFQNPALKTEIKHQTNSLDSNSKAGTVERKYLPVFDVTKIESPIIMNKASDAEVDVIIDPLLGKFLREHQKQGVKFMYDCIIGFCRPEEKKDTDCSNSLILEKDYDINGCLLADEMGLGKTLMTITLIWTLLKQTAYPSKVLRNQSGMALHGAYRKFIVVCPVTLIDNWKKEFAKWLTLARIGILTLKSKNNSEKDKFEVKGFLRVQRTYQVLIIGYEKLLSVSEELLSGKDNIDMLICDEGHRLKNGSSKILNILKSLDVKSKILLSGTPIQNDLNEFFTII</sequence>
<organism evidence="7">
    <name type="scientific">Vanderwaltozyma polyspora (strain ATCC 22028 / DSM 70294 / BCRC 21397 / CBS 2163 / NBRC 10782 / NRRL Y-8283 / UCD 57-17)</name>
    <name type="common">Kluyveromyces polysporus</name>
    <dbReference type="NCBI Taxonomy" id="436907"/>
    <lineage>
        <taxon>Eukaryota</taxon>
        <taxon>Fungi</taxon>
        <taxon>Dikarya</taxon>
        <taxon>Ascomycota</taxon>
        <taxon>Saccharomycotina</taxon>
        <taxon>Saccharomycetes</taxon>
        <taxon>Saccharomycetales</taxon>
        <taxon>Saccharomycetaceae</taxon>
        <taxon>Vanderwaltozyma</taxon>
    </lineage>
</organism>
<dbReference type="STRING" id="436907.A7TRK9"/>
<dbReference type="GO" id="GO:0007131">
    <property type="term" value="P:reciprocal meiotic recombination"/>
    <property type="evidence" value="ECO:0007669"/>
    <property type="project" value="EnsemblFungi"/>
</dbReference>
<reference evidence="6 7" key="1">
    <citation type="journal article" date="2007" name="Proc. Natl. Acad. Sci. U.S.A.">
        <title>Independent sorting-out of thousands of duplicated gene pairs in two yeast species descended from a whole-genome duplication.</title>
        <authorList>
            <person name="Scannell D.R."/>
            <person name="Frank A.C."/>
            <person name="Conant G.C."/>
            <person name="Byrne K.P."/>
            <person name="Woolfit M."/>
            <person name="Wolfe K.H."/>
        </authorList>
    </citation>
    <scope>NUCLEOTIDE SEQUENCE [LARGE SCALE GENOMIC DNA]</scope>
    <source>
        <strain evidence="7">ATCC 22028 / DSM 70294 / BCRC 21397 / CBS 2163 / NBRC 10782 / NRRL Y-8283 / UCD 57-17</strain>
    </source>
</reference>
<accession>A7TRK9</accession>
<dbReference type="SUPFAM" id="SSF52540">
    <property type="entry name" value="P-loop containing nucleoside triphosphate hydrolases"/>
    <property type="match status" value="1"/>
</dbReference>
<dbReference type="GO" id="GO:0045144">
    <property type="term" value="P:meiotic sister chromatid segregation"/>
    <property type="evidence" value="ECO:0007669"/>
    <property type="project" value="EnsemblFungi"/>
</dbReference>
<comment type="catalytic activity">
    <reaction evidence="3">
        <text>ATP + H2O = ADP + phosphate + H(+)</text>
        <dbReference type="Rhea" id="RHEA:13065"/>
        <dbReference type="ChEBI" id="CHEBI:15377"/>
        <dbReference type="ChEBI" id="CHEBI:15378"/>
        <dbReference type="ChEBI" id="CHEBI:30616"/>
        <dbReference type="ChEBI" id="CHEBI:43474"/>
        <dbReference type="ChEBI" id="CHEBI:456216"/>
        <dbReference type="EC" id="3.6.4.12"/>
    </reaction>
</comment>
<dbReference type="eggNOG" id="KOG0390">
    <property type="taxonomic scope" value="Eukaryota"/>
</dbReference>
<dbReference type="GO" id="GO:0003690">
    <property type="term" value="F:double-stranded DNA binding"/>
    <property type="evidence" value="ECO:0007669"/>
    <property type="project" value="EnsemblFungi"/>
</dbReference>
<keyword evidence="7" id="KW-1185">Reference proteome</keyword>
<keyword evidence="1" id="KW-0547">Nucleotide-binding</keyword>
<dbReference type="GO" id="GO:0015616">
    <property type="term" value="F:DNA translocase activity"/>
    <property type="evidence" value="ECO:0007669"/>
    <property type="project" value="EnsemblFungi"/>
</dbReference>
<dbReference type="Proteomes" id="UP000000267">
    <property type="component" value="Unassembled WGS sequence"/>
</dbReference>
<dbReference type="PANTHER" id="PTHR45629">
    <property type="entry name" value="SNF2/RAD54 FAMILY MEMBER"/>
    <property type="match status" value="1"/>
</dbReference>
<evidence type="ECO:0000256" key="2">
    <source>
        <dbReference type="ARBA" id="ARBA00022840"/>
    </source>
</evidence>
<evidence type="ECO:0000259" key="5">
    <source>
        <dbReference type="PROSITE" id="PS51192"/>
    </source>
</evidence>
<dbReference type="GO" id="GO:0005634">
    <property type="term" value="C:nucleus"/>
    <property type="evidence" value="ECO:0007669"/>
    <property type="project" value="TreeGrafter"/>
</dbReference>
<dbReference type="GO" id="GO:0030491">
    <property type="term" value="P:heteroduplex formation"/>
    <property type="evidence" value="ECO:0007669"/>
    <property type="project" value="EnsemblFungi"/>
</dbReference>
<dbReference type="InterPro" id="IPR014001">
    <property type="entry name" value="Helicase_ATP-bd"/>
</dbReference>
<dbReference type="KEGG" id="vpo:Kpol_1071p14"/>
<dbReference type="Pfam" id="PF00176">
    <property type="entry name" value="SNF2-rel_dom"/>
    <property type="match status" value="1"/>
</dbReference>
<evidence type="ECO:0000313" key="6">
    <source>
        <dbReference type="EMBL" id="EDO15107.1"/>
    </source>
</evidence>
<protein>
    <recommendedName>
        <fullName evidence="5">Helicase ATP-binding domain-containing protein</fullName>
    </recommendedName>
</protein>
<dbReference type="AlphaFoldDB" id="A7TRK9"/>
<dbReference type="GeneID" id="5543153"/>
<dbReference type="InParanoid" id="A7TRK9"/>
<dbReference type="Gene3D" id="3.40.50.10810">
    <property type="entry name" value="Tandem AAA-ATPase domain"/>
    <property type="match status" value="1"/>
</dbReference>
<name>A7TRK9_VANPO</name>
<dbReference type="HOGENOM" id="CLU_565712_0_0_1"/>
<dbReference type="InterPro" id="IPR027417">
    <property type="entry name" value="P-loop_NTPase"/>
</dbReference>
<feature type="compositionally biased region" description="Low complexity" evidence="4">
    <location>
        <begin position="14"/>
        <end position="26"/>
    </location>
</feature>
<evidence type="ECO:0000256" key="4">
    <source>
        <dbReference type="SAM" id="MobiDB-lite"/>
    </source>
</evidence>
<dbReference type="EMBL" id="DS480481">
    <property type="protein sequence ID" value="EDO15107.1"/>
    <property type="molecule type" value="Genomic_DNA"/>
</dbReference>
<evidence type="ECO:0000313" key="7">
    <source>
        <dbReference type="Proteomes" id="UP000000267"/>
    </source>
</evidence>
<dbReference type="PANTHER" id="PTHR45629:SF7">
    <property type="entry name" value="DNA EXCISION REPAIR PROTEIN ERCC-6-RELATED"/>
    <property type="match status" value="1"/>
</dbReference>
<gene>
    <name evidence="6" type="ORF">Kpol_1071p14</name>
</gene>
<keyword evidence="2" id="KW-0067">ATP-binding</keyword>
<feature type="domain" description="Helicase ATP-binding" evidence="5">
    <location>
        <begin position="301"/>
        <end position="483"/>
    </location>
</feature>
<dbReference type="RefSeq" id="XP_001642965.1">
    <property type="nucleotide sequence ID" value="XM_001642915.1"/>
</dbReference>
<dbReference type="PROSITE" id="PS51192">
    <property type="entry name" value="HELICASE_ATP_BIND_1"/>
    <property type="match status" value="1"/>
</dbReference>
<evidence type="ECO:0000256" key="3">
    <source>
        <dbReference type="ARBA" id="ARBA00047995"/>
    </source>
</evidence>
<feature type="non-terminal residue" evidence="6">
    <location>
        <position position="483"/>
    </location>
</feature>
<dbReference type="InterPro" id="IPR038718">
    <property type="entry name" value="SNF2-like_sf"/>
</dbReference>
<dbReference type="GO" id="GO:0005524">
    <property type="term" value="F:ATP binding"/>
    <property type="evidence" value="ECO:0007669"/>
    <property type="project" value="InterPro"/>
</dbReference>
<dbReference type="InterPro" id="IPR050496">
    <property type="entry name" value="SNF2_RAD54_helicase_repair"/>
</dbReference>
<dbReference type="InterPro" id="IPR000330">
    <property type="entry name" value="SNF2_N"/>
</dbReference>
<dbReference type="SMART" id="SM00487">
    <property type="entry name" value="DEXDc"/>
    <property type="match status" value="1"/>
</dbReference>
<evidence type="ECO:0000256" key="1">
    <source>
        <dbReference type="ARBA" id="ARBA00022741"/>
    </source>
</evidence>
<feature type="region of interest" description="Disordered" evidence="4">
    <location>
        <begin position="1"/>
        <end position="63"/>
    </location>
</feature>
<dbReference type="GO" id="GO:0003678">
    <property type="term" value="F:DNA helicase activity"/>
    <property type="evidence" value="ECO:0007669"/>
    <property type="project" value="UniProtKB-EC"/>
</dbReference>